<name>Q0W171_METAR</name>
<dbReference type="RefSeq" id="WP_012034719.1">
    <property type="nucleotide sequence ID" value="NC_009464.1"/>
</dbReference>
<evidence type="ECO:0000313" key="2">
    <source>
        <dbReference type="EMBL" id="CAJ37872.1"/>
    </source>
</evidence>
<dbReference type="Proteomes" id="UP000000663">
    <property type="component" value="Chromosome"/>
</dbReference>
<accession>Q0W171</accession>
<dbReference type="Gene3D" id="1.10.10.10">
    <property type="entry name" value="Winged helix-like DNA-binding domain superfamily/Winged helix DNA-binding domain"/>
    <property type="match status" value="1"/>
</dbReference>
<protein>
    <recommendedName>
        <fullName evidence="4">B-block binding subunit of TFIIIC domain-containing protein</fullName>
    </recommendedName>
</protein>
<evidence type="ECO:0008006" key="4">
    <source>
        <dbReference type="Google" id="ProtNLM"/>
    </source>
</evidence>
<keyword evidence="3" id="KW-1185">Reference proteome</keyword>
<feature type="compositionally biased region" description="Acidic residues" evidence="1">
    <location>
        <begin position="145"/>
        <end position="157"/>
    </location>
</feature>
<dbReference type="EMBL" id="AM114193">
    <property type="protein sequence ID" value="CAJ37872.1"/>
    <property type="molecule type" value="Genomic_DNA"/>
</dbReference>
<sequence length="174" mass="19473">MNATNVEDRALELIKASPKGVLQSDLWKDLDIDSRKCSRVVAKLEAEGKIKRTWETVSGTRTYRLTYVPPKKEAPKKEYKFDLIMAEDEVAPCVGCTYECEPDYCPDLGNWIELLAKEESARLRKIGAKEAAEPKKAAKAPAPEPEPEPEPEVAEVEPEVKKPAPKKAPAKKRK</sequence>
<evidence type="ECO:0000256" key="1">
    <source>
        <dbReference type="SAM" id="MobiDB-lite"/>
    </source>
</evidence>
<feature type="compositionally biased region" description="Basic and acidic residues" evidence="1">
    <location>
        <begin position="126"/>
        <end position="136"/>
    </location>
</feature>
<proteinExistence type="predicted"/>
<dbReference type="eggNOG" id="arCOG04153">
    <property type="taxonomic scope" value="Archaea"/>
</dbReference>
<feature type="compositionally biased region" description="Basic residues" evidence="1">
    <location>
        <begin position="163"/>
        <end position="174"/>
    </location>
</feature>
<dbReference type="AlphaFoldDB" id="Q0W171"/>
<dbReference type="SUPFAM" id="SSF46785">
    <property type="entry name" value="Winged helix' DNA-binding domain"/>
    <property type="match status" value="1"/>
</dbReference>
<feature type="region of interest" description="Disordered" evidence="1">
    <location>
        <begin position="126"/>
        <end position="174"/>
    </location>
</feature>
<dbReference type="GeneID" id="5145676"/>
<organism evidence="2 3">
    <name type="scientific">Methanocella arvoryzae (strain DSM 22066 / NBRC 105507 / MRE50)</name>
    <dbReference type="NCBI Taxonomy" id="351160"/>
    <lineage>
        <taxon>Archaea</taxon>
        <taxon>Methanobacteriati</taxon>
        <taxon>Methanobacteriota</taxon>
        <taxon>Stenosarchaea group</taxon>
        <taxon>Methanomicrobia</taxon>
        <taxon>Methanocellales</taxon>
        <taxon>Methanocellaceae</taxon>
        <taxon>Methanocella</taxon>
    </lineage>
</organism>
<evidence type="ECO:0000313" key="3">
    <source>
        <dbReference type="Proteomes" id="UP000000663"/>
    </source>
</evidence>
<dbReference type="KEGG" id="rci:RRC100"/>
<gene>
    <name evidence="2" type="ORF">RRC100</name>
</gene>
<reference evidence="2 3" key="1">
    <citation type="journal article" date="2006" name="Science">
        <title>Genome of rice cluster I archaea -- the key methane producers in the rice rhizosphere.</title>
        <authorList>
            <person name="Erkel C."/>
            <person name="Kube M."/>
            <person name="Reinhardt R."/>
            <person name="Liesack W."/>
        </authorList>
    </citation>
    <scope>NUCLEOTIDE SEQUENCE [LARGE SCALE GENOMIC DNA]</scope>
    <source>
        <strain evidence="3">DSM 22066 / NBRC 105507 / MRE50</strain>
    </source>
</reference>
<dbReference type="PATRIC" id="fig|351160.9.peg.409"/>
<dbReference type="STRING" id="351160.RRC100"/>
<dbReference type="InterPro" id="IPR036388">
    <property type="entry name" value="WH-like_DNA-bd_sf"/>
</dbReference>
<dbReference type="InterPro" id="IPR036390">
    <property type="entry name" value="WH_DNA-bd_sf"/>
</dbReference>